<evidence type="ECO:0000259" key="8">
    <source>
        <dbReference type="Pfam" id="PF00588"/>
    </source>
</evidence>
<keyword evidence="5 7" id="KW-0819">tRNA processing</keyword>
<dbReference type="InterPro" id="IPR033671">
    <property type="entry name" value="TrmH"/>
</dbReference>
<dbReference type="Gene3D" id="3.40.1280.10">
    <property type="match status" value="1"/>
</dbReference>
<dbReference type="STRING" id="1302690.BUE76_13805"/>
<organism evidence="9 10">
    <name type="scientific">Cnuella takakiae</name>
    <dbReference type="NCBI Taxonomy" id="1302690"/>
    <lineage>
        <taxon>Bacteria</taxon>
        <taxon>Pseudomonadati</taxon>
        <taxon>Bacteroidota</taxon>
        <taxon>Chitinophagia</taxon>
        <taxon>Chitinophagales</taxon>
        <taxon>Chitinophagaceae</taxon>
        <taxon>Cnuella</taxon>
    </lineage>
</organism>
<dbReference type="SUPFAM" id="SSF75217">
    <property type="entry name" value="alpha/beta knot"/>
    <property type="match status" value="1"/>
</dbReference>
<dbReference type="EC" id="2.1.1.34" evidence="7"/>
<keyword evidence="10" id="KW-1185">Reference proteome</keyword>
<evidence type="ECO:0000256" key="6">
    <source>
        <dbReference type="ARBA" id="ARBA00022884"/>
    </source>
</evidence>
<dbReference type="GO" id="GO:0002938">
    <property type="term" value="P:tRNA guanine ribose methylation"/>
    <property type="evidence" value="ECO:0007669"/>
    <property type="project" value="UniProtKB-UniRule"/>
</dbReference>
<dbReference type="CDD" id="cd18092">
    <property type="entry name" value="SpoU-like_TrmH"/>
    <property type="match status" value="1"/>
</dbReference>
<comment type="caution">
    <text evidence="7">Lacks conserved residue(s) required for the propagation of feature annotation.</text>
</comment>
<keyword evidence="3 7" id="KW-0808">Transferase</keyword>
<dbReference type="Proteomes" id="UP000184368">
    <property type="component" value="Unassembled WGS sequence"/>
</dbReference>
<gene>
    <name evidence="7" type="primary">trmH</name>
    <name evidence="9" type="ORF">SAMN05444008_11922</name>
</gene>
<dbReference type="EMBL" id="FQUO01000019">
    <property type="protein sequence ID" value="SHG14323.1"/>
    <property type="molecule type" value="Genomic_DNA"/>
</dbReference>
<evidence type="ECO:0000256" key="3">
    <source>
        <dbReference type="ARBA" id="ARBA00022679"/>
    </source>
</evidence>
<dbReference type="Pfam" id="PF00588">
    <property type="entry name" value="SpoU_methylase"/>
    <property type="match status" value="1"/>
</dbReference>
<feature type="domain" description="tRNA/rRNA methyltransferase SpoU type" evidence="8">
    <location>
        <begin position="20"/>
        <end position="161"/>
    </location>
</feature>
<name>A0A1M5HED9_9BACT</name>
<evidence type="ECO:0000313" key="9">
    <source>
        <dbReference type="EMBL" id="SHG14323.1"/>
    </source>
</evidence>
<dbReference type="OrthoDB" id="9794400at2"/>
<evidence type="ECO:0000313" key="10">
    <source>
        <dbReference type="Proteomes" id="UP000184368"/>
    </source>
</evidence>
<dbReference type="GO" id="GO:0141100">
    <property type="term" value="F:tRNA (guanine(18)-2'-O)-methyltransferase activity"/>
    <property type="evidence" value="ECO:0007669"/>
    <property type="project" value="UniProtKB-UniRule"/>
</dbReference>
<sequence>MTEARKNRIETVLAHRQPDFTVVLENVFDVHNVSAIMRTCDAIGIQEIFVINDREPPPGRWGFRSSGGAYKWITAHQFTDVQSCMSVVRSRYQQVFTTHLSSDVVSLYEMNLTGSIALVFGNEQKGVSETLRGMADGNFIIPQMGMIRSLNISVACAIALYEGYRQKAAAGHYDMPKLPPTQIDQLRSDWYAYSAE</sequence>
<keyword evidence="6 7" id="KW-0694">RNA-binding</keyword>
<comment type="similarity">
    <text evidence="7">Belongs to the class IV-like SAM-binding methyltransferase superfamily. RNA methyltransferase TrmH family.</text>
</comment>
<evidence type="ECO:0000256" key="7">
    <source>
        <dbReference type="HAMAP-Rule" id="MF_02060"/>
    </source>
</evidence>
<keyword evidence="4 7" id="KW-0949">S-adenosyl-L-methionine</keyword>
<keyword evidence="2 7" id="KW-0489">Methyltransferase</keyword>
<reference evidence="9 10" key="1">
    <citation type="submission" date="2016-11" db="EMBL/GenBank/DDBJ databases">
        <authorList>
            <person name="Jaros S."/>
            <person name="Januszkiewicz K."/>
            <person name="Wedrychowicz H."/>
        </authorList>
    </citation>
    <scope>NUCLEOTIDE SEQUENCE [LARGE SCALE GENOMIC DNA]</scope>
    <source>
        <strain evidence="9 10">DSM 26897</strain>
    </source>
</reference>
<keyword evidence="1 7" id="KW-0820">tRNA-binding</keyword>
<dbReference type="PANTHER" id="PTHR43453">
    <property type="entry name" value="RRNA METHYLASE-LIKE"/>
    <property type="match status" value="1"/>
</dbReference>
<dbReference type="HAMAP" id="MF_02060">
    <property type="entry name" value="tRNA_methyltr_TrmH"/>
    <property type="match status" value="1"/>
</dbReference>
<feature type="binding site" evidence="7">
    <location>
        <position position="150"/>
    </location>
    <ligand>
        <name>S-adenosyl-L-methionine</name>
        <dbReference type="ChEBI" id="CHEBI:59789"/>
    </ligand>
</feature>
<evidence type="ECO:0000256" key="5">
    <source>
        <dbReference type="ARBA" id="ARBA00022694"/>
    </source>
</evidence>
<proteinExistence type="inferred from homology"/>
<comment type="catalytic activity">
    <reaction evidence="7">
        <text>guanosine(18) in tRNA + S-adenosyl-L-methionine = 2'-O-methylguanosine(18) in tRNA + S-adenosyl-L-homocysteine + H(+)</text>
        <dbReference type="Rhea" id="RHEA:20077"/>
        <dbReference type="Rhea" id="RHEA-COMP:10190"/>
        <dbReference type="Rhea" id="RHEA-COMP:10192"/>
        <dbReference type="ChEBI" id="CHEBI:15378"/>
        <dbReference type="ChEBI" id="CHEBI:57856"/>
        <dbReference type="ChEBI" id="CHEBI:59789"/>
        <dbReference type="ChEBI" id="CHEBI:74269"/>
        <dbReference type="ChEBI" id="CHEBI:74445"/>
        <dbReference type="EC" id="2.1.1.34"/>
    </reaction>
</comment>
<evidence type="ECO:0000256" key="4">
    <source>
        <dbReference type="ARBA" id="ARBA00022691"/>
    </source>
</evidence>
<dbReference type="InterPro" id="IPR029026">
    <property type="entry name" value="tRNA_m1G_MTases_N"/>
</dbReference>
<dbReference type="InterPro" id="IPR029028">
    <property type="entry name" value="Alpha/beta_knot_MTases"/>
</dbReference>
<accession>A0A1M5HED9</accession>
<evidence type="ECO:0000256" key="2">
    <source>
        <dbReference type="ARBA" id="ARBA00022603"/>
    </source>
</evidence>
<dbReference type="PANTHER" id="PTHR43453:SF1">
    <property type="entry name" value="TRNA_RRNA METHYLTRANSFERASE SPOU TYPE DOMAIN-CONTAINING PROTEIN"/>
    <property type="match status" value="1"/>
</dbReference>
<protein>
    <recommendedName>
        <fullName evidence="7">tRNA (guanosine(18)-2'-O)-methyltransferase</fullName>
        <ecNumber evidence="7">2.1.1.34</ecNumber>
    </recommendedName>
    <alternativeName>
        <fullName evidence="7">tRNA [Gm18] methyltransferase</fullName>
    </alternativeName>
</protein>
<dbReference type="GO" id="GO:0000049">
    <property type="term" value="F:tRNA binding"/>
    <property type="evidence" value="ECO:0007669"/>
    <property type="project" value="UniProtKB-UniRule"/>
</dbReference>
<dbReference type="AlphaFoldDB" id="A0A1M5HED9"/>
<dbReference type="InterPro" id="IPR001537">
    <property type="entry name" value="SpoU_MeTrfase"/>
</dbReference>
<feature type="binding site" evidence="7">
    <location>
        <position position="141"/>
    </location>
    <ligand>
        <name>S-adenosyl-L-methionine</name>
        <dbReference type="ChEBI" id="CHEBI:59789"/>
    </ligand>
</feature>
<comment type="function">
    <text evidence="7">Catalyzes the 2'-O methylation of guanosine at position 18 in tRNA.</text>
</comment>
<evidence type="ECO:0000256" key="1">
    <source>
        <dbReference type="ARBA" id="ARBA00022555"/>
    </source>
</evidence>
<feature type="binding site" evidence="7">
    <location>
        <position position="98"/>
    </location>
    <ligand>
        <name>S-adenosyl-L-methionine</name>
        <dbReference type="ChEBI" id="CHEBI:59789"/>
    </ligand>
</feature>